<keyword evidence="1" id="KW-0175">Coiled coil</keyword>
<dbReference type="STRING" id="579138.Zymop_1499"/>
<keyword evidence="2" id="KW-0472">Membrane</keyword>
<evidence type="ECO:0000313" key="4">
    <source>
        <dbReference type="Proteomes" id="UP000000491"/>
    </source>
</evidence>
<proteinExistence type="predicted"/>
<evidence type="ECO:0000313" key="3">
    <source>
        <dbReference type="EMBL" id="AEI38389.1"/>
    </source>
</evidence>
<protein>
    <submittedName>
        <fullName evidence="3">Uncharacterized protein</fullName>
    </submittedName>
</protein>
<feature type="transmembrane region" description="Helical" evidence="2">
    <location>
        <begin position="146"/>
        <end position="168"/>
    </location>
</feature>
<accession>F8EVQ2</accession>
<sequence>MTLHNPSEKDLQTSEDIATALSHAEIDPVAAEKVAMGLEDDEAAVARAEANLEEDELEQEAADENDLIYEDTGIFQSFQNLIQAGRDFFDREIDLCREIIVVRVKRIAKAAAALVLAVALAIVGLIGLLVGIFIALIHVVGALGAGLIYAGVALPVAVVLVLVARHWLVNPSQ</sequence>
<dbReference type="AlphaFoldDB" id="F8EVQ2"/>
<feature type="coiled-coil region" evidence="1">
    <location>
        <begin position="38"/>
        <end position="67"/>
    </location>
</feature>
<evidence type="ECO:0000256" key="1">
    <source>
        <dbReference type="SAM" id="Coils"/>
    </source>
</evidence>
<dbReference type="KEGG" id="zmp:Zymop_1499"/>
<dbReference type="InterPro" id="IPR009937">
    <property type="entry name" value="Phage_holin_3_6"/>
</dbReference>
<reference evidence="3 4" key="1">
    <citation type="journal article" date="2011" name="J. Bacteriol.">
        <title>Genome sequence of the ethanol-producing Zymomonas mobilis subsp. pomaceae lectotype strain ATCC 29192.</title>
        <authorList>
            <person name="Kouvelis V.N."/>
            <person name="Davenport K.W."/>
            <person name="Brettin T.S."/>
            <person name="Bruce D."/>
            <person name="Detter C."/>
            <person name="Han C.S."/>
            <person name="Nolan M."/>
            <person name="Tapia R."/>
            <person name="Damoulaki A."/>
            <person name="Kyrpides N.C."/>
            <person name="Typas M.A."/>
            <person name="Pappas K.M."/>
        </authorList>
    </citation>
    <scope>NUCLEOTIDE SEQUENCE [LARGE SCALE GENOMIC DNA]</scope>
    <source>
        <strain evidence="4">ATCC 29192 / DSM 22645 / JCM 10191 / CCUG 17912 / NBRC 13757 / NCIMB 11200 / NRRL B-4491 / Barker I</strain>
    </source>
</reference>
<name>F8EVQ2_ZYMMT</name>
<dbReference type="Proteomes" id="UP000000491">
    <property type="component" value="Chromosome"/>
</dbReference>
<evidence type="ECO:0000256" key="2">
    <source>
        <dbReference type="SAM" id="Phobius"/>
    </source>
</evidence>
<dbReference type="HOGENOM" id="CLU_1546985_0_0_5"/>
<feature type="transmembrane region" description="Helical" evidence="2">
    <location>
        <begin position="113"/>
        <end position="140"/>
    </location>
</feature>
<dbReference type="PATRIC" id="fig|579138.3.peg.1589"/>
<dbReference type="RefSeq" id="WP_013934777.1">
    <property type="nucleotide sequence ID" value="NC_015709.1"/>
</dbReference>
<dbReference type="Pfam" id="PF07332">
    <property type="entry name" value="Phage_holin_3_6"/>
    <property type="match status" value="1"/>
</dbReference>
<dbReference type="EMBL" id="CP002865">
    <property type="protein sequence ID" value="AEI38389.1"/>
    <property type="molecule type" value="Genomic_DNA"/>
</dbReference>
<keyword evidence="2" id="KW-0812">Transmembrane</keyword>
<organism evidence="3 4">
    <name type="scientific">Zymomonas mobilis subsp. pomaceae (strain ATCC 29192 / DSM 22645 / JCM 10191 / CCUG 17912 / NBRC 13757 / NCIMB 11200 / NRRL B-4491 / Barker I)</name>
    <dbReference type="NCBI Taxonomy" id="579138"/>
    <lineage>
        <taxon>Bacteria</taxon>
        <taxon>Pseudomonadati</taxon>
        <taxon>Pseudomonadota</taxon>
        <taxon>Alphaproteobacteria</taxon>
        <taxon>Sphingomonadales</taxon>
        <taxon>Zymomonadaceae</taxon>
        <taxon>Zymomonas</taxon>
    </lineage>
</organism>
<keyword evidence="2" id="KW-1133">Transmembrane helix</keyword>
<gene>
    <name evidence="3" type="ordered locus">Zymop_1499</name>
</gene>